<dbReference type="SUPFAM" id="SSF48264">
    <property type="entry name" value="Cytochrome P450"/>
    <property type="match status" value="1"/>
</dbReference>
<dbReference type="InterPro" id="IPR036396">
    <property type="entry name" value="Cyt_P450_sf"/>
</dbReference>
<evidence type="ECO:0000256" key="2">
    <source>
        <dbReference type="ARBA" id="ARBA00010617"/>
    </source>
</evidence>
<name>A0A6P6TYY8_COFAR</name>
<dbReference type="GO" id="GO:0005506">
    <property type="term" value="F:iron ion binding"/>
    <property type="evidence" value="ECO:0007669"/>
    <property type="project" value="InterPro"/>
</dbReference>
<gene>
    <name evidence="14" type="primary">LOC113705920</name>
</gene>
<dbReference type="GO" id="GO:0020037">
    <property type="term" value="F:heme binding"/>
    <property type="evidence" value="ECO:0007669"/>
    <property type="project" value="InterPro"/>
</dbReference>
<evidence type="ECO:0000256" key="5">
    <source>
        <dbReference type="ARBA" id="ARBA00022723"/>
    </source>
</evidence>
<evidence type="ECO:0000256" key="11">
    <source>
        <dbReference type="PIRSR" id="PIRSR602403-1"/>
    </source>
</evidence>
<dbReference type="InterPro" id="IPR017972">
    <property type="entry name" value="Cyt_P450_CS"/>
</dbReference>
<evidence type="ECO:0000256" key="8">
    <source>
        <dbReference type="ARBA" id="ARBA00023004"/>
    </source>
</evidence>
<dbReference type="PANTHER" id="PTHR47955:SF9">
    <property type="entry name" value="PREMNASPIRODIENE OXYGENASE-LIKE"/>
    <property type="match status" value="1"/>
</dbReference>
<evidence type="ECO:0000313" key="13">
    <source>
        <dbReference type="Proteomes" id="UP001652660"/>
    </source>
</evidence>
<accession>A0A6P6TYY8</accession>
<comment type="cofactor">
    <cofactor evidence="11">
        <name>heme</name>
        <dbReference type="ChEBI" id="CHEBI:30413"/>
    </cofactor>
</comment>
<evidence type="ECO:0000256" key="10">
    <source>
        <dbReference type="ARBA" id="ARBA00023136"/>
    </source>
</evidence>
<dbReference type="GO" id="GO:0004497">
    <property type="term" value="F:monooxygenase activity"/>
    <property type="evidence" value="ECO:0007669"/>
    <property type="project" value="UniProtKB-KW"/>
</dbReference>
<evidence type="ECO:0000256" key="3">
    <source>
        <dbReference type="ARBA" id="ARBA00022617"/>
    </source>
</evidence>
<evidence type="ECO:0000256" key="4">
    <source>
        <dbReference type="ARBA" id="ARBA00022692"/>
    </source>
</evidence>
<evidence type="ECO:0000256" key="7">
    <source>
        <dbReference type="ARBA" id="ARBA00023002"/>
    </source>
</evidence>
<keyword evidence="6" id="KW-1133">Transmembrane helix</keyword>
<keyword evidence="7 12" id="KW-0560">Oxidoreductase</keyword>
<organism evidence="13 14">
    <name type="scientific">Coffea arabica</name>
    <name type="common">Arabian coffee</name>
    <dbReference type="NCBI Taxonomy" id="13443"/>
    <lineage>
        <taxon>Eukaryota</taxon>
        <taxon>Viridiplantae</taxon>
        <taxon>Streptophyta</taxon>
        <taxon>Embryophyta</taxon>
        <taxon>Tracheophyta</taxon>
        <taxon>Spermatophyta</taxon>
        <taxon>Magnoliopsida</taxon>
        <taxon>eudicotyledons</taxon>
        <taxon>Gunneridae</taxon>
        <taxon>Pentapetalae</taxon>
        <taxon>asterids</taxon>
        <taxon>lamiids</taxon>
        <taxon>Gentianales</taxon>
        <taxon>Rubiaceae</taxon>
        <taxon>Ixoroideae</taxon>
        <taxon>Gardenieae complex</taxon>
        <taxon>Bertiereae - Coffeeae clade</taxon>
        <taxon>Coffeeae</taxon>
        <taxon>Coffea</taxon>
    </lineage>
</organism>
<keyword evidence="3 11" id="KW-0349">Heme</keyword>
<dbReference type="GeneID" id="113705920"/>
<evidence type="ECO:0000256" key="12">
    <source>
        <dbReference type="RuleBase" id="RU000461"/>
    </source>
</evidence>
<dbReference type="PRINTS" id="PR00465">
    <property type="entry name" value="EP450IV"/>
</dbReference>
<dbReference type="PROSITE" id="PS00086">
    <property type="entry name" value="CYTOCHROME_P450"/>
    <property type="match status" value="1"/>
</dbReference>
<evidence type="ECO:0000313" key="14">
    <source>
        <dbReference type="RefSeq" id="XP_027083625.1"/>
    </source>
</evidence>
<reference evidence="13" key="1">
    <citation type="journal article" date="2025" name="Foods">
        <title>Unveiling the Microbial Signatures of Arabica Coffee Cherries: Insights into Ripeness Specific Diversity, Functional Traits, and Implications for Quality and Safety.</title>
        <authorList>
            <consortium name="RefSeq"/>
            <person name="Tenea G.N."/>
            <person name="Cifuentes V."/>
            <person name="Reyes P."/>
            <person name="Cevallos-Vallejos M."/>
        </authorList>
    </citation>
    <scope>NUCLEOTIDE SEQUENCE [LARGE SCALE GENOMIC DNA]</scope>
</reference>
<evidence type="ECO:0000256" key="1">
    <source>
        <dbReference type="ARBA" id="ARBA00004370"/>
    </source>
</evidence>
<dbReference type="RefSeq" id="XP_027083625.1">
    <property type="nucleotide sequence ID" value="XM_027227824.1"/>
</dbReference>
<keyword evidence="4" id="KW-0812">Transmembrane</keyword>
<comment type="subcellular location">
    <subcellularLocation>
        <location evidence="1">Membrane</location>
    </subcellularLocation>
</comment>
<keyword evidence="8 11" id="KW-0408">Iron</keyword>
<sequence length="375" mass="42805">MEFEVHFETPQFRFSIGKRWKRSNAAKRLPPSPSKLPIVGNMNRLIVSQPHHTLRKLAQKHKALMHLQLGEISSIVISSPCLAKEILKTHDLAFAIRTQFLSAKIICYKCSDIAVREYGDYWRHMRKTVLILKLHVCRAALGRNSHPLFSLKSKLLDVRHKLDTVLDSIIDHHIDNLAWTKTATGEFDHKNLTDALLRVKERGDLQFLSTNDDIKAVLMVMFFLVTFSSYALQVTPSCSSRFLENAGRNVKLMDISFPTNKMPGQLEDPKFWDDLDSNKPKRFENNSIDFNGSHSEYVPFGAGRRICPGIPFGFANIELPLALLLYHFNRKLLNGPISSDFDMEDLVRIIAPTKKNLRLLATLYDPSPDLPTQTL</sequence>
<dbReference type="InterPro" id="IPR002403">
    <property type="entry name" value="Cyt_P450_E_grp-IV"/>
</dbReference>
<keyword evidence="10" id="KW-0472">Membrane</keyword>
<comment type="similarity">
    <text evidence="2 12">Belongs to the cytochrome P450 family.</text>
</comment>
<dbReference type="InterPro" id="IPR001128">
    <property type="entry name" value="Cyt_P450"/>
</dbReference>
<dbReference type="Proteomes" id="UP001652660">
    <property type="component" value="Chromosome 8c"/>
</dbReference>
<evidence type="ECO:0000256" key="9">
    <source>
        <dbReference type="ARBA" id="ARBA00023033"/>
    </source>
</evidence>
<keyword evidence="13" id="KW-1185">Reference proteome</keyword>
<dbReference type="PANTHER" id="PTHR47955">
    <property type="entry name" value="CYTOCHROME P450 FAMILY 71 PROTEIN"/>
    <property type="match status" value="1"/>
</dbReference>
<dbReference type="GO" id="GO:0016705">
    <property type="term" value="F:oxidoreductase activity, acting on paired donors, with incorporation or reduction of molecular oxygen"/>
    <property type="evidence" value="ECO:0007669"/>
    <property type="project" value="InterPro"/>
</dbReference>
<dbReference type="Pfam" id="PF00067">
    <property type="entry name" value="p450"/>
    <property type="match status" value="2"/>
</dbReference>
<dbReference type="OrthoDB" id="6764281at2759"/>
<reference evidence="14" key="2">
    <citation type="submission" date="2025-08" db="UniProtKB">
        <authorList>
            <consortium name="RefSeq"/>
        </authorList>
    </citation>
    <scope>IDENTIFICATION</scope>
    <source>
        <tissue evidence="14">Leaves</tissue>
    </source>
</reference>
<proteinExistence type="inferred from homology"/>
<protein>
    <submittedName>
        <fullName evidence="14">Premnaspirodiene oxygenase-like</fullName>
    </submittedName>
</protein>
<evidence type="ECO:0000256" key="6">
    <source>
        <dbReference type="ARBA" id="ARBA00022989"/>
    </source>
</evidence>
<dbReference type="AlphaFoldDB" id="A0A6P6TYY8"/>
<keyword evidence="9 12" id="KW-0503">Monooxygenase</keyword>
<feature type="binding site" description="axial binding residue" evidence="11">
    <location>
        <position position="307"/>
    </location>
    <ligand>
        <name>heme</name>
        <dbReference type="ChEBI" id="CHEBI:30413"/>
    </ligand>
    <ligandPart>
        <name>Fe</name>
        <dbReference type="ChEBI" id="CHEBI:18248"/>
    </ligandPart>
</feature>
<dbReference type="Gene3D" id="1.10.630.10">
    <property type="entry name" value="Cytochrome P450"/>
    <property type="match status" value="2"/>
</dbReference>
<keyword evidence="5 11" id="KW-0479">Metal-binding</keyword>